<organism evidence="2 3">
    <name type="scientific">Protomyces lactucae-debilis</name>
    <dbReference type="NCBI Taxonomy" id="2754530"/>
    <lineage>
        <taxon>Eukaryota</taxon>
        <taxon>Fungi</taxon>
        <taxon>Dikarya</taxon>
        <taxon>Ascomycota</taxon>
        <taxon>Taphrinomycotina</taxon>
        <taxon>Taphrinomycetes</taxon>
        <taxon>Taphrinales</taxon>
        <taxon>Protomycetaceae</taxon>
        <taxon>Protomyces</taxon>
    </lineage>
</organism>
<name>A0A1Y2FUB5_PROLT</name>
<dbReference type="EMBL" id="MCFI01000001">
    <property type="protein sequence ID" value="ORY87600.1"/>
    <property type="molecule type" value="Genomic_DNA"/>
</dbReference>
<dbReference type="RefSeq" id="XP_040728095.1">
    <property type="nucleotide sequence ID" value="XM_040866299.1"/>
</dbReference>
<evidence type="ECO:0000256" key="1">
    <source>
        <dbReference type="SAM" id="MobiDB-lite"/>
    </source>
</evidence>
<feature type="region of interest" description="Disordered" evidence="1">
    <location>
        <begin position="1"/>
        <end position="48"/>
    </location>
</feature>
<evidence type="ECO:0000313" key="3">
    <source>
        <dbReference type="Proteomes" id="UP000193685"/>
    </source>
</evidence>
<sequence length="167" mass="18122">MGVEQSKPQRPSTPARATRSSDTKRPRPPRNQSSASTATLETPKKVKLDDLLEHASPARHTTGFDAQDTLPSRIDQRVALPLSPLNRLKSTKTQLSPVLLLQPTLSDAGKRARSVSPVRQVPALTAETIGESPEALALIHRRSSICSESRLANTQAQGSPRGRQLHC</sequence>
<gene>
    <name evidence="2" type="ORF">BCR37DRAFT_1843</name>
</gene>
<accession>A0A1Y2FUB5</accession>
<dbReference type="GeneID" id="63782898"/>
<evidence type="ECO:0000313" key="2">
    <source>
        <dbReference type="EMBL" id="ORY87600.1"/>
    </source>
</evidence>
<proteinExistence type="predicted"/>
<dbReference type="AlphaFoldDB" id="A0A1Y2FUB5"/>
<dbReference type="Proteomes" id="UP000193685">
    <property type="component" value="Unassembled WGS sequence"/>
</dbReference>
<protein>
    <submittedName>
        <fullName evidence="2">Uncharacterized protein</fullName>
    </submittedName>
</protein>
<feature type="compositionally biased region" description="Polar residues" evidence="1">
    <location>
        <begin position="30"/>
        <end position="40"/>
    </location>
</feature>
<keyword evidence="3" id="KW-1185">Reference proteome</keyword>
<feature type="compositionally biased region" description="Polar residues" evidence="1">
    <location>
        <begin position="1"/>
        <end position="12"/>
    </location>
</feature>
<comment type="caution">
    <text evidence="2">The sequence shown here is derived from an EMBL/GenBank/DDBJ whole genome shotgun (WGS) entry which is preliminary data.</text>
</comment>
<reference evidence="2 3" key="1">
    <citation type="submission" date="2016-07" db="EMBL/GenBank/DDBJ databases">
        <title>Pervasive Adenine N6-methylation of Active Genes in Fungi.</title>
        <authorList>
            <consortium name="DOE Joint Genome Institute"/>
            <person name="Mondo S.J."/>
            <person name="Dannebaum R.O."/>
            <person name="Kuo R.C."/>
            <person name="Labutti K."/>
            <person name="Haridas S."/>
            <person name="Kuo A."/>
            <person name="Salamov A."/>
            <person name="Ahrendt S.R."/>
            <person name="Lipzen A."/>
            <person name="Sullivan W."/>
            <person name="Andreopoulos W.B."/>
            <person name="Clum A."/>
            <person name="Lindquist E."/>
            <person name="Daum C."/>
            <person name="Ramamoorthy G.K."/>
            <person name="Gryganskyi A."/>
            <person name="Culley D."/>
            <person name="Magnuson J.K."/>
            <person name="James T.Y."/>
            <person name="O'Malley M.A."/>
            <person name="Stajich J.E."/>
            <person name="Spatafora J.W."/>
            <person name="Visel A."/>
            <person name="Grigoriev I.V."/>
        </authorList>
    </citation>
    <scope>NUCLEOTIDE SEQUENCE [LARGE SCALE GENOMIC DNA]</scope>
    <source>
        <strain evidence="2 3">12-1054</strain>
    </source>
</reference>